<dbReference type="Proteomes" id="UP001162640">
    <property type="component" value="Unassembled WGS sequence"/>
</dbReference>
<sequence length="420" mass="47385">MVKHPQTSHGYFEDGKLVSRPGANRDMKGLAQHYENEADVKHPFGFKLARYPKKKLKDDRIKSEFKTDSTRSQVAHGRYAEDLKNAVKVNDLKLVVKIAHKALLECSTRRNWEVGTLSWGNLAAKAFQDVVTKLLFKKNIEQRRPIYYACLCGHPPMVQFFMRVFVVASSRRFSCKAFDTVSSDTDPKRYIRLTFKDWLKKSKNKAKHRKARTKPAVNSWGLSVDDVVDGREWENGNGMDGDLMPPRPKLARNVSAEIGRLVFQRAVSGELRNEGGGKDDNDDDDDDDDDDESFELVSVSDDSDYELVEQMDEVEVTGGGLRSWADLAGVGVVGDGGVVEGSLLLSRLTVVKKPQSVGRETSEEDFVDERDMYKGSRGGKAEGFSKSDRHRGKGLRNTKFRKIHSNRAYGFDPKGNKNKW</sequence>
<feature type="compositionally biased region" description="Basic and acidic residues" evidence="1">
    <location>
        <begin position="369"/>
        <end position="387"/>
    </location>
</feature>
<comment type="caution">
    <text evidence="2">The sequence shown here is derived from an EMBL/GenBank/DDBJ whole genome shotgun (WGS) entry which is preliminary data.</text>
</comment>
<gene>
    <name evidence="2" type="ORF">TL16_g06601</name>
</gene>
<dbReference type="EMBL" id="BLQM01000201">
    <property type="protein sequence ID" value="GMH74936.1"/>
    <property type="molecule type" value="Genomic_DNA"/>
</dbReference>
<feature type="compositionally biased region" description="Basic residues" evidence="1">
    <location>
        <begin position="388"/>
        <end position="398"/>
    </location>
</feature>
<evidence type="ECO:0000313" key="3">
    <source>
        <dbReference type="Proteomes" id="UP001162640"/>
    </source>
</evidence>
<evidence type="ECO:0000256" key="1">
    <source>
        <dbReference type="SAM" id="MobiDB-lite"/>
    </source>
</evidence>
<feature type="region of interest" description="Disordered" evidence="1">
    <location>
        <begin position="369"/>
        <end position="398"/>
    </location>
</feature>
<evidence type="ECO:0000313" key="2">
    <source>
        <dbReference type="EMBL" id="GMH74936.1"/>
    </source>
</evidence>
<protein>
    <submittedName>
        <fullName evidence="2">Uncharacterized protein</fullName>
    </submittedName>
</protein>
<feature type="region of interest" description="Disordered" evidence="1">
    <location>
        <begin position="269"/>
        <end position="293"/>
    </location>
</feature>
<dbReference type="AlphaFoldDB" id="A0A9W7APE4"/>
<reference evidence="3" key="1">
    <citation type="journal article" date="2023" name="Commun. Biol.">
        <title>Genome analysis of Parmales, the sister group of diatoms, reveals the evolutionary specialization of diatoms from phago-mixotrophs to photoautotrophs.</title>
        <authorList>
            <person name="Ban H."/>
            <person name="Sato S."/>
            <person name="Yoshikawa S."/>
            <person name="Yamada K."/>
            <person name="Nakamura Y."/>
            <person name="Ichinomiya M."/>
            <person name="Sato N."/>
            <person name="Blanc-Mathieu R."/>
            <person name="Endo H."/>
            <person name="Kuwata A."/>
            <person name="Ogata H."/>
        </authorList>
    </citation>
    <scope>NUCLEOTIDE SEQUENCE [LARGE SCALE GENOMIC DNA]</scope>
</reference>
<name>A0A9W7APE4_9STRA</name>
<accession>A0A9W7APE4</accession>
<organism evidence="2 3">
    <name type="scientific">Triparma laevis f. inornata</name>
    <dbReference type="NCBI Taxonomy" id="1714386"/>
    <lineage>
        <taxon>Eukaryota</taxon>
        <taxon>Sar</taxon>
        <taxon>Stramenopiles</taxon>
        <taxon>Ochrophyta</taxon>
        <taxon>Bolidophyceae</taxon>
        <taxon>Parmales</taxon>
        <taxon>Triparmaceae</taxon>
        <taxon>Triparma</taxon>
    </lineage>
</organism>
<proteinExistence type="predicted"/>
<feature type="compositionally biased region" description="Acidic residues" evidence="1">
    <location>
        <begin position="280"/>
        <end position="293"/>
    </location>
</feature>